<comment type="caution">
    <text evidence="2">The sequence shown here is derived from an EMBL/GenBank/DDBJ whole genome shotgun (WGS) entry which is preliminary data.</text>
</comment>
<sequence length="231" mass="25866">MDLVIILLVGFPVIQAVSTIQTDVCHPCFPGHTGTREWNFDGPADDTSVTSLMRHFVDRVNDVKEKVTTAIEQVVDNNYDGDVGYLCQLRMAGESDIPSTHSSSLSQVNPLTKTYNQVATLSLYFQILNWDFIKNCGLDFTHLIGTPPVCYWKQVLRHFRHRVPGQFCRKTFPIDGVTSCSTAVDLAYVILESSRGILATLDSQVSIYKSILENSNSENEAMQIILDSRIM</sequence>
<proteinExistence type="predicted"/>
<evidence type="ECO:0000313" key="3">
    <source>
        <dbReference type="Proteomes" id="UP001347796"/>
    </source>
</evidence>
<organism evidence="2 3">
    <name type="scientific">Patella caerulea</name>
    <name type="common">Rayed Mediterranean limpet</name>
    <dbReference type="NCBI Taxonomy" id="87958"/>
    <lineage>
        <taxon>Eukaryota</taxon>
        <taxon>Metazoa</taxon>
        <taxon>Spiralia</taxon>
        <taxon>Lophotrochozoa</taxon>
        <taxon>Mollusca</taxon>
        <taxon>Gastropoda</taxon>
        <taxon>Patellogastropoda</taxon>
        <taxon>Patelloidea</taxon>
        <taxon>Patellidae</taxon>
        <taxon>Patella</taxon>
    </lineage>
</organism>
<protein>
    <submittedName>
        <fullName evidence="2">Uncharacterized protein</fullName>
    </submittedName>
</protein>
<keyword evidence="3" id="KW-1185">Reference proteome</keyword>
<reference evidence="2 3" key="1">
    <citation type="submission" date="2024-01" db="EMBL/GenBank/DDBJ databases">
        <title>The genome of the rayed Mediterranean limpet Patella caerulea (Linnaeus, 1758).</title>
        <authorList>
            <person name="Anh-Thu Weber A."/>
            <person name="Halstead-Nussloch G."/>
        </authorList>
    </citation>
    <scope>NUCLEOTIDE SEQUENCE [LARGE SCALE GENOMIC DNA]</scope>
    <source>
        <strain evidence="2">AATW-2023a</strain>
        <tissue evidence="2">Whole specimen</tissue>
    </source>
</reference>
<dbReference type="AlphaFoldDB" id="A0AAN8JE72"/>
<feature type="chain" id="PRO_5042952608" evidence="1">
    <location>
        <begin position="17"/>
        <end position="231"/>
    </location>
</feature>
<feature type="signal peptide" evidence="1">
    <location>
        <begin position="1"/>
        <end position="16"/>
    </location>
</feature>
<gene>
    <name evidence="2" type="ORF">SNE40_017508</name>
</gene>
<evidence type="ECO:0000256" key="1">
    <source>
        <dbReference type="SAM" id="SignalP"/>
    </source>
</evidence>
<dbReference type="EMBL" id="JAZGQO010000011">
    <property type="protein sequence ID" value="KAK6174186.1"/>
    <property type="molecule type" value="Genomic_DNA"/>
</dbReference>
<accession>A0AAN8JE72</accession>
<dbReference type="Proteomes" id="UP001347796">
    <property type="component" value="Unassembled WGS sequence"/>
</dbReference>
<keyword evidence="1" id="KW-0732">Signal</keyword>
<name>A0AAN8JE72_PATCE</name>
<evidence type="ECO:0000313" key="2">
    <source>
        <dbReference type="EMBL" id="KAK6174186.1"/>
    </source>
</evidence>